<accession>A0A1G9H998</accession>
<dbReference type="InterPro" id="IPR012545">
    <property type="entry name" value="DUF1697"/>
</dbReference>
<dbReference type="PIRSF" id="PIRSF008502">
    <property type="entry name" value="UCP008502"/>
    <property type="match status" value="1"/>
</dbReference>
<reference evidence="1 2" key="1">
    <citation type="submission" date="2016-10" db="EMBL/GenBank/DDBJ databases">
        <authorList>
            <person name="de Groot N.N."/>
        </authorList>
    </citation>
    <scope>NUCLEOTIDE SEQUENCE [LARGE SCALE GENOMIC DNA]</scope>
    <source>
        <strain evidence="1 2">DSM 25186</strain>
    </source>
</reference>
<keyword evidence="2" id="KW-1185">Reference proteome</keyword>
<sequence length="181" mass="20120">MNTYIAILRGINVSGSHKLKMADLQQALQEAGYRQVQTYIQSGNVVLSHDTAEPSALAQEIRALMARKFGYEVPVLVLSSADLQKVLSENPFLRERHEDPAPLHVTFLSEAPSAAALTRLEGVTSGPDEYRLHGNVIYLFCPNGYGRTKLTNNFFEQKLRVTATTRNWKTCLKLAEMATAP</sequence>
<dbReference type="Pfam" id="PF08002">
    <property type="entry name" value="DUF1697"/>
    <property type="match status" value="1"/>
</dbReference>
<dbReference type="PANTHER" id="PTHR36439:SF1">
    <property type="entry name" value="DUF1697 DOMAIN-CONTAINING PROTEIN"/>
    <property type="match status" value="1"/>
</dbReference>
<dbReference type="Proteomes" id="UP000198510">
    <property type="component" value="Unassembled WGS sequence"/>
</dbReference>
<dbReference type="AlphaFoldDB" id="A0A1G9H998"/>
<dbReference type="RefSeq" id="WP_089682402.1">
    <property type="nucleotide sequence ID" value="NZ_FNFO01000004.1"/>
</dbReference>
<organism evidence="1 2">
    <name type="scientific">Catalinimonas alkaloidigena</name>
    <dbReference type="NCBI Taxonomy" id="1075417"/>
    <lineage>
        <taxon>Bacteria</taxon>
        <taxon>Pseudomonadati</taxon>
        <taxon>Bacteroidota</taxon>
        <taxon>Cytophagia</taxon>
        <taxon>Cytophagales</taxon>
        <taxon>Catalimonadaceae</taxon>
        <taxon>Catalinimonas</taxon>
    </lineage>
</organism>
<gene>
    <name evidence="1" type="ORF">SAMN05421823_104359</name>
</gene>
<dbReference type="SUPFAM" id="SSF160379">
    <property type="entry name" value="SP0830-like"/>
    <property type="match status" value="1"/>
</dbReference>
<name>A0A1G9H998_9BACT</name>
<dbReference type="STRING" id="1075417.SAMN05421823_104359"/>
<protein>
    <submittedName>
        <fullName evidence="1">Uncharacterized conserved protein, DUF1697 family</fullName>
    </submittedName>
</protein>
<proteinExistence type="predicted"/>
<evidence type="ECO:0000313" key="1">
    <source>
        <dbReference type="EMBL" id="SDL09447.1"/>
    </source>
</evidence>
<dbReference type="OrthoDB" id="9806494at2"/>
<dbReference type="PANTHER" id="PTHR36439">
    <property type="entry name" value="BLL4334 PROTEIN"/>
    <property type="match status" value="1"/>
</dbReference>
<dbReference type="Gene3D" id="3.30.70.1280">
    <property type="entry name" value="SP0830-like domains"/>
    <property type="match status" value="1"/>
</dbReference>
<evidence type="ECO:0000313" key="2">
    <source>
        <dbReference type="Proteomes" id="UP000198510"/>
    </source>
</evidence>
<dbReference type="EMBL" id="FNFO01000004">
    <property type="protein sequence ID" value="SDL09447.1"/>
    <property type="molecule type" value="Genomic_DNA"/>
</dbReference>